<dbReference type="Pfam" id="PF13692">
    <property type="entry name" value="Glyco_trans_1_4"/>
    <property type="match status" value="1"/>
</dbReference>
<keyword evidence="6" id="KW-1185">Reference proteome</keyword>
<dbReference type="InterPro" id="IPR028098">
    <property type="entry name" value="Glyco_trans_4-like_N"/>
</dbReference>
<evidence type="ECO:0000313" key="6">
    <source>
        <dbReference type="Proteomes" id="UP000183974"/>
    </source>
</evidence>
<sequence length="354" mass="38871">MKITFITPPPNLSGGSRVIAIYADLLTDMGHDVTVVAQGRKKPGKLRRLKQFLKGHKPKVWPTTSHFDTMNARLHVVDGARPIGDADVPDADVVIATFWTTAQTVANLSDCKGRKFYFVQHHEVNNPLFADQAAATYRLPFRKIVVSGWLRDVMRETYSDDDAQLVPNAVDHRQFRFRARSKQDAPTISLMYSGKGFKALDTSLEALALVRHRLPDLRVLAFGTPTPLERLPLPDYVTYVQSPAQDEIPRLYAASDLYLFGSRSEGFGLPVLEAMACGCPVVATRTGCAPDVIEEGKTGYVVDVDDAEALADAMIKLLTADADTWQTMSRDAAKAVDGYSWEASARAFAGVLGA</sequence>
<protein>
    <submittedName>
        <fullName evidence="5">Glycosyltransferase involved in cell wall bisynthesis</fullName>
    </submittedName>
</protein>
<dbReference type="STRING" id="337701.SAMN05444398_11352"/>
<dbReference type="PANTHER" id="PTHR12526">
    <property type="entry name" value="GLYCOSYLTRANSFERASE"/>
    <property type="match status" value="1"/>
</dbReference>
<gene>
    <name evidence="5" type="ORF">SAMN05444398_11352</name>
</gene>
<dbReference type="SUPFAM" id="SSF53756">
    <property type="entry name" value="UDP-Glycosyltransferase/glycogen phosphorylase"/>
    <property type="match status" value="1"/>
</dbReference>
<organism evidence="5 6">
    <name type="scientific">Roseovarius pacificus</name>
    <dbReference type="NCBI Taxonomy" id="337701"/>
    <lineage>
        <taxon>Bacteria</taxon>
        <taxon>Pseudomonadati</taxon>
        <taxon>Pseudomonadota</taxon>
        <taxon>Alphaproteobacteria</taxon>
        <taxon>Rhodobacterales</taxon>
        <taxon>Roseobacteraceae</taxon>
        <taxon>Roseovarius</taxon>
    </lineage>
</organism>
<evidence type="ECO:0000256" key="2">
    <source>
        <dbReference type="ARBA" id="ARBA00022676"/>
    </source>
</evidence>
<reference evidence="5 6" key="1">
    <citation type="submission" date="2016-11" db="EMBL/GenBank/DDBJ databases">
        <authorList>
            <person name="Jaros S."/>
            <person name="Januszkiewicz K."/>
            <person name="Wedrychowicz H."/>
        </authorList>
    </citation>
    <scope>NUCLEOTIDE SEQUENCE [LARGE SCALE GENOMIC DNA]</scope>
    <source>
        <strain evidence="5 6">DSM 29589</strain>
    </source>
</reference>
<dbReference type="EMBL" id="FRBR01000013">
    <property type="protein sequence ID" value="SHM30491.1"/>
    <property type="molecule type" value="Genomic_DNA"/>
</dbReference>
<comment type="similarity">
    <text evidence="1">Belongs to the glycosyltransferase group 1 family. Glycosyltransferase 4 subfamily.</text>
</comment>
<dbReference type="Gene3D" id="3.40.50.11090">
    <property type="match status" value="1"/>
</dbReference>
<evidence type="ECO:0000256" key="3">
    <source>
        <dbReference type="ARBA" id="ARBA00022679"/>
    </source>
</evidence>
<dbReference type="Pfam" id="PF13439">
    <property type="entry name" value="Glyco_transf_4"/>
    <property type="match status" value="1"/>
</dbReference>
<dbReference type="Gene3D" id="3.40.50.2000">
    <property type="entry name" value="Glycogen Phosphorylase B"/>
    <property type="match status" value="1"/>
</dbReference>
<proteinExistence type="inferred from homology"/>
<accession>A0A1M7HPL2</accession>
<dbReference type="PANTHER" id="PTHR12526:SF640">
    <property type="entry name" value="COLANIC ACID BIOSYNTHESIS GLYCOSYLTRANSFERASE WCAL-RELATED"/>
    <property type="match status" value="1"/>
</dbReference>
<keyword evidence="2" id="KW-0328">Glycosyltransferase</keyword>
<dbReference type="AlphaFoldDB" id="A0A1M7HPL2"/>
<evidence type="ECO:0000256" key="1">
    <source>
        <dbReference type="ARBA" id="ARBA00009481"/>
    </source>
</evidence>
<evidence type="ECO:0000313" key="5">
    <source>
        <dbReference type="EMBL" id="SHM30491.1"/>
    </source>
</evidence>
<evidence type="ECO:0000259" key="4">
    <source>
        <dbReference type="Pfam" id="PF13439"/>
    </source>
</evidence>
<dbReference type="CDD" id="cd03801">
    <property type="entry name" value="GT4_PimA-like"/>
    <property type="match status" value="1"/>
</dbReference>
<name>A0A1M7HPL2_9RHOB</name>
<feature type="domain" description="Glycosyltransferase subfamily 4-like N-terminal" evidence="4">
    <location>
        <begin position="13"/>
        <end position="172"/>
    </location>
</feature>
<dbReference type="Proteomes" id="UP000183974">
    <property type="component" value="Unassembled WGS sequence"/>
</dbReference>
<dbReference type="GO" id="GO:0016757">
    <property type="term" value="F:glycosyltransferase activity"/>
    <property type="evidence" value="ECO:0007669"/>
    <property type="project" value="UniProtKB-KW"/>
</dbReference>
<keyword evidence="3 5" id="KW-0808">Transferase</keyword>